<evidence type="ECO:0000256" key="11">
    <source>
        <dbReference type="ARBA" id="ARBA00022989"/>
    </source>
</evidence>
<proteinExistence type="predicted"/>
<dbReference type="PANTHER" id="PTHR45569:SF1">
    <property type="entry name" value="SENSOR PROTEIN KDPD"/>
    <property type="match status" value="1"/>
</dbReference>
<dbReference type="GeneID" id="97420830"/>
<evidence type="ECO:0000256" key="9">
    <source>
        <dbReference type="ARBA" id="ARBA00022777"/>
    </source>
</evidence>
<keyword evidence="10" id="KW-0067">ATP-binding</keyword>
<dbReference type="Pfam" id="PF00512">
    <property type="entry name" value="HisKA"/>
    <property type="match status" value="1"/>
</dbReference>
<organism evidence="16 17">
    <name type="scientific">Pseudarthrobacter oxydans</name>
    <name type="common">Arthrobacter oxydans</name>
    <dbReference type="NCBI Taxonomy" id="1671"/>
    <lineage>
        <taxon>Bacteria</taxon>
        <taxon>Bacillati</taxon>
        <taxon>Actinomycetota</taxon>
        <taxon>Actinomycetes</taxon>
        <taxon>Micrococcales</taxon>
        <taxon>Micrococcaceae</taxon>
        <taxon>Pseudarthrobacter</taxon>
    </lineage>
</organism>
<evidence type="ECO:0000256" key="6">
    <source>
        <dbReference type="ARBA" id="ARBA00022679"/>
    </source>
</evidence>
<evidence type="ECO:0000256" key="7">
    <source>
        <dbReference type="ARBA" id="ARBA00022692"/>
    </source>
</evidence>
<evidence type="ECO:0000259" key="15">
    <source>
        <dbReference type="PROSITE" id="PS50109"/>
    </source>
</evidence>
<gene>
    <name evidence="16" type="ORF">J2X12_000548</name>
</gene>
<dbReference type="InterPro" id="IPR006016">
    <property type="entry name" value="UspA"/>
</dbReference>
<dbReference type="AlphaFoldDB" id="A0AAW8N4B2"/>
<comment type="catalytic activity">
    <reaction evidence="1">
        <text>ATP + protein L-histidine = ADP + protein N-phospho-L-histidine.</text>
        <dbReference type="EC" id="2.7.13.3"/>
    </reaction>
</comment>
<keyword evidence="11 14" id="KW-1133">Transmembrane helix</keyword>
<sequence length="852" mass="89677">MARGNLRILLGAGPGAGKTFALLEEGRRLAGEGADVVVGAAAPRGRTDNEELLAGLELCPKPESQDLEGGLDVQALKVRAPAIVLVDDYAAAPAGVACWEQVDALLEAGMDVISTLDIRNVASLSDAAAEVTGVREPHTVPDAVVRRADQIELVDASPELLRQRLADGKIFGSQEEADAALAGVFRVGTLASLRELALLWLAQQVDADLAGYNQSKRAGDSWPAREKITVGVGGTALDQELVRRAAKMLAAAAGGELHVVHVRTSSDGHGTEPGKDLELESLRRLTSELGGVFHAIGGEDVGSTLSAFARSINSTQIVLGAPFRRRRFSSRRGVAAEVLRDAGATDVHLVNRPPGLSHSQRRSRPRLGRRREIPAFALALGLPPILQFILDLLPHDQLSTDMLVHLTGIVGVALLGGLWPAVAAAVVAGLIVNYFSVRPVGSLSVIDPENVLALLIFVVVAVAVSLVVDRSAKLSKEAHIAGAEAAVLGDLSRRAVAEGNSIPAFLDQVREHFQAKGAGLWVRHRPGPGRGSAWKLQEFSGEVRPGDVSAADTAEQLDGDRMLTLAGKELSQDERRLLSAFGAHLLALVQREELSASQRENLRLAEGNTMRTSILRAVSHDLRTPLAGIKLASSSLRDKTITLGPGEQEELLATIEHGADRLDRLVSNLLDMSRITADSVAPLIRPVYWADVVGEALRAVESEHLRVLLPDNMPPVDADPGMLERVIANLVENALKYAPDSDVVIAGAVGGAGSARIGDVPASELTIVDHGIGIPADDVLAMFRPFQRADDTTPGTGIGLGLAVAKGFTEAMGGVLLAEPTPGGGLTMVVRLPLSTGVAPEPGMGGASWRQS</sequence>
<evidence type="ECO:0000256" key="2">
    <source>
        <dbReference type="ARBA" id="ARBA00004141"/>
    </source>
</evidence>
<feature type="transmembrane region" description="Helical" evidence="14">
    <location>
        <begin position="451"/>
        <end position="468"/>
    </location>
</feature>
<evidence type="ECO:0000256" key="5">
    <source>
        <dbReference type="ARBA" id="ARBA00022553"/>
    </source>
</evidence>
<dbReference type="InterPro" id="IPR004358">
    <property type="entry name" value="Sig_transdc_His_kin-like_C"/>
</dbReference>
<evidence type="ECO:0000313" key="16">
    <source>
        <dbReference type="EMBL" id="MDR7162547.1"/>
    </source>
</evidence>
<evidence type="ECO:0000256" key="10">
    <source>
        <dbReference type="ARBA" id="ARBA00022840"/>
    </source>
</evidence>
<dbReference type="InterPro" id="IPR052023">
    <property type="entry name" value="Histidine_kinase_KdpD"/>
</dbReference>
<keyword evidence="7 14" id="KW-0812">Transmembrane</keyword>
<evidence type="ECO:0000256" key="12">
    <source>
        <dbReference type="ARBA" id="ARBA00023012"/>
    </source>
</evidence>
<dbReference type="InterPro" id="IPR025201">
    <property type="entry name" value="KdpD_TM"/>
</dbReference>
<feature type="domain" description="Histidine kinase" evidence="15">
    <location>
        <begin position="617"/>
        <end position="836"/>
    </location>
</feature>
<dbReference type="Gene3D" id="1.10.287.130">
    <property type="match status" value="1"/>
</dbReference>
<dbReference type="PROSITE" id="PS50109">
    <property type="entry name" value="HIS_KIN"/>
    <property type="match status" value="1"/>
</dbReference>
<keyword evidence="5" id="KW-0597">Phosphoprotein</keyword>
<feature type="transmembrane region" description="Helical" evidence="14">
    <location>
        <begin position="402"/>
        <end position="431"/>
    </location>
</feature>
<dbReference type="InterPro" id="IPR036097">
    <property type="entry name" value="HisK_dim/P_sf"/>
</dbReference>
<protein>
    <recommendedName>
        <fullName evidence="4">histidine kinase</fullName>
        <ecNumber evidence="4">2.7.13.3</ecNumber>
    </recommendedName>
</protein>
<accession>A0AAW8N4B2</accession>
<dbReference type="Gene3D" id="3.30.565.10">
    <property type="entry name" value="Histidine kinase-like ATPase, C-terminal domain"/>
    <property type="match status" value="1"/>
</dbReference>
<evidence type="ECO:0000256" key="3">
    <source>
        <dbReference type="ARBA" id="ARBA00004236"/>
    </source>
</evidence>
<dbReference type="InterPro" id="IPR038318">
    <property type="entry name" value="KdpD_sf"/>
</dbReference>
<dbReference type="SUPFAM" id="SSF55874">
    <property type="entry name" value="ATPase domain of HSP90 chaperone/DNA topoisomerase II/histidine kinase"/>
    <property type="match status" value="1"/>
</dbReference>
<dbReference type="RefSeq" id="WP_310108753.1">
    <property type="nucleotide sequence ID" value="NZ_JAVDTN010000001.1"/>
</dbReference>
<dbReference type="Gene3D" id="1.20.120.620">
    <property type="entry name" value="Backbone structure of the membrane domain of e. Coli histidine kinase receptor kdpd"/>
    <property type="match status" value="1"/>
</dbReference>
<dbReference type="InterPro" id="IPR003594">
    <property type="entry name" value="HATPase_dom"/>
</dbReference>
<dbReference type="CDD" id="cd00075">
    <property type="entry name" value="HATPase"/>
    <property type="match status" value="1"/>
</dbReference>
<reference evidence="16" key="1">
    <citation type="submission" date="2023-07" db="EMBL/GenBank/DDBJ databases">
        <title>Sorghum-associated microbial communities from plants grown in Nebraska, USA.</title>
        <authorList>
            <person name="Schachtman D."/>
        </authorList>
    </citation>
    <scope>NUCLEOTIDE SEQUENCE</scope>
    <source>
        <strain evidence="16">BE261</strain>
    </source>
</reference>
<name>A0AAW8N4B2_PSEOX</name>
<dbReference type="Pfam" id="PF13493">
    <property type="entry name" value="DUF4118"/>
    <property type="match status" value="1"/>
</dbReference>
<comment type="caution">
    <text evidence="16">The sequence shown here is derived from an EMBL/GenBank/DDBJ whole genome shotgun (WGS) entry which is preliminary data.</text>
</comment>
<dbReference type="SUPFAM" id="SSF52402">
    <property type="entry name" value="Adenine nucleotide alpha hydrolases-like"/>
    <property type="match status" value="1"/>
</dbReference>
<dbReference type="SMART" id="SM00388">
    <property type="entry name" value="HisKA"/>
    <property type="match status" value="1"/>
</dbReference>
<evidence type="ECO:0000256" key="1">
    <source>
        <dbReference type="ARBA" id="ARBA00000085"/>
    </source>
</evidence>
<evidence type="ECO:0000256" key="14">
    <source>
        <dbReference type="SAM" id="Phobius"/>
    </source>
</evidence>
<dbReference type="Gene3D" id="3.40.50.300">
    <property type="entry name" value="P-loop containing nucleotide triphosphate hydrolases"/>
    <property type="match status" value="1"/>
</dbReference>
<dbReference type="GO" id="GO:0005524">
    <property type="term" value="F:ATP binding"/>
    <property type="evidence" value="ECO:0007669"/>
    <property type="project" value="UniProtKB-KW"/>
</dbReference>
<dbReference type="InterPro" id="IPR027417">
    <property type="entry name" value="P-loop_NTPase"/>
</dbReference>
<dbReference type="PRINTS" id="PR00344">
    <property type="entry name" value="BCTRLSENSOR"/>
</dbReference>
<keyword evidence="9 16" id="KW-0418">Kinase</keyword>
<dbReference type="Pfam" id="PF00582">
    <property type="entry name" value="Usp"/>
    <property type="match status" value="1"/>
</dbReference>
<feature type="transmembrane region" description="Helical" evidence="14">
    <location>
        <begin position="373"/>
        <end position="390"/>
    </location>
</feature>
<dbReference type="SUPFAM" id="SSF47384">
    <property type="entry name" value="Homodimeric domain of signal transducing histidine kinase"/>
    <property type="match status" value="1"/>
</dbReference>
<evidence type="ECO:0000256" key="8">
    <source>
        <dbReference type="ARBA" id="ARBA00022741"/>
    </source>
</evidence>
<evidence type="ECO:0000256" key="4">
    <source>
        <dbReference type="ARBA" id="ARBA00012438"/>
    </source>
</evidence>
<dbReference type="EMBL" id="JAVDWN010000001">
    <property type="protein sequence ID" value="MDR7162547.1"/>
    <property type="molecule type" value="Genomic_DNA"/>
</dbReference>
<evidence type="ECO:0000313" key="17">
    <source>
        <dbReference type="Proteomes" id="UP001262032"/>
    </source>
</evidence>
<dbReference type="Proteomes" id="UP001262032">
    <property type="component" value="Unassembled WGS sequence"/>
</dbReference>
<comment type="subcellular location">
    <subcellularLocation>
        <location evidence="3">Cell membrane</location>
    </subcellularLocation>
    <subcellularLocation>
        <location evidence="2">Membrane</location>
        <topology evidence="2">Multi-pass membrane protein</topology>
    </subcellularLocation>
</comment>
<dbReference type="InterPro" id="IPR003852">
    <property type="entry name" value="Sig_transdc_His_kinase_KdpD_N"/>
</dbReference>
<evidence type="ECO:0000256" key="13">
    <source>
        <dbReference type="ARBA" id="ARBA00023136"/>
    </source>
</evidence>
<dbReference type="InterPro" id="IPR036890">
    <property type="entry name" value="HATPase_C_sf"/>
</dbReference>
<dbReference type="SMART" id="SM00387">
    <property type="entry name" value="HATPase_c"/>
    <property type="match status" value="1"/>
</dbReference>
<dbReference type="Pfam" id="PF02518">
    <property type="entry name" value="HATPase_c"/>
    <property type="match status" value="1"/>
</dbReference>
<dbReference type="PANTHER" id="PTHR45569">
    <property type="entry name" value="SENSOR PROTEIN KDPD"/>
    <property type="match status" value="1"/>
</dbReference>
<keyword evidence="12" id="KW-0902">Two-component regulatory system</keyword>
<dbReference type="Pfam" id="PF02702">
    <property type="entry name" value="KdpD"/>
    <property type="match status" value="1"/>
</dbReference>
<keyword evidence="13 14" id="KW-0472">Membrane</keyword>
<dbReference type="EC" id="2.7.13.3" evidence="4"/>
<dbReference type="InterPro" id="IPR003661">
    <property type="entry name" value="HisK_dim/P_dom"/>
</dbReference>
<dbReference type="CDD" id="cd00082">
    <property type="entry name" value="HisKA"/>
    <property type="match status" value="1"/>
</dbReference>
<dbReference type="InterPro" id="IPR005467">
    <property type="entry name" value="His_kinase_dom"/>
</dbReference>
<keyword evidence="8" id="KW-0547">Nucleotide-binding</keyword>
<keyword evidence="6 16" id="KW-0808">Transferase</keyword>
<dbReference type="GO" id="GO:0000155">
    <property type="term" value="F:phosphorelay sensor kinase activity"/>
    <property type="evidence" value="ECO:0007669"/>
    <property type="project" value="InterPro"/>
</dbReference>
<dbReference type="GO" id="GO:0005886">
    <property type="term" value="C:plasma membrane"/>
    <property type="evidence" value="ECO:0007669"/>
    <property type="project" value="UniProtKB-SubCell"/>
</dbReference>